<evidence type="ECO:0000313" key="1">
    <source>
        <dbReference type="EMBL" id="CAD2215059.1"/>
    </source>
</evidence>
<gene>
    <name evidence="1" type="ORF">ADEAN_000251200</name>
</gene>
<dbReference type="Proteomes" id="UP000515908">
    <property type="component" value="Chromosome 04"/>
</dbReference>
<keyword evidence="2" id="KW-1185">Reference proteome</keyword>
<proteinExistence type="predicted"/>
<accession>A0A7G2C632</accession>
<dbReference type="VEuPathDB" id="TriTrypDB:ADEAN_000251200"/>
<organism evidence="1 2">
    <name type="scientific">Angomonas deanei</name>
    <dbReference type="NCBI Taxonomy" id="59799"/>
    <lineage>
        <taxon>Eukaryota</taxon>
        <taxon>Discoba</taxon>
        <taxon>Euglenozoa</taxon>
        <taxon>Kinetoplastea</taxon>
        <taxon>Metakinetoplastina</taxon>
        <taxon>Trypanosomatida</taxon>
        <taxon>Trypanosomatidae</taxon>
        <taxon>Strigomonadinae</taxon>
        <taxon>Angomonas</taxon>
    </lineage>
</organism>
<name>A0A7G2C632_9TRYP</name>
<evidence type="ECO:0000313" key="2">
    <source>
        <dbReference type="Proteomes" id="UP000515908"/>
    </source>
</evidence>
<reference evidence="1 2" key="1">
    <citation type="submission" date="2020-08" db="EMBL/GenBank/DDBJ databases">
        <authorList>
            <person name="Newling K."/>
            <person name="Davey J."/>
            <person name="Forrester S."/>
        </authorList>
    </citation>
    <scope>NUCLEOTIDE SEQUENCE [LARGE SCALE GENOMIC DNA]</scope>
    <source>
        <strain evidence="2">Crithidia deanei Carvalho (ATCC PRA-265)</strain>
    </source>
</reference>
<dbReference type="EMBL" id="LR877148">
    <property type="protein sequence ID" value="CAD2215059.1"/>
    <property type="molecule type" value="Genomic_DNA"/>
</dbReference>
<sequence length="337" mass="37931">MDGIAHSLRTAYSEAKQMTAEEAITTYISSTNGKLPTPSDWWKVFASQITTVNCSSEDIVCLTPLSCDHLRWMESCWRCTLAEETVLQCTKGELVPLGVEWMGLLILWCAQAAVALTHTTNTTVRDYHVGLSTWLTDYVLPLLNFCVTRDGSSSRFTERHLWTVLFHSVTLTLDNMLSKDENAHLRSELTGLGHDLDVVPEHCLNYMLASWLLHEKRPVGVSYAPLQAVGAIHSGLDRQAVLCKTQHLQEKSTNIGSTSSLWFIPLYKLFLNMDYLSEYVSQEASTLCVAHSLDTPFRTWDSASAGYYARPHDIADKETIERINTEMNQIAQRNPKP</sequence>
<protein>
    <submittedName>
        <fullName evidence="1">Uncharacterized protein</fullName>
    </submittedName>
</protein>
<dbReference type="AlphaFoldDB" id="A0A7G2C632"/>